<keyword evidence="11" id="KW-1185">Reference proteome</keyword>
<evidence type="ECO:0000256" key="7">
    <source>
        <dbReference type="RuleBase" id="RU000682"/>
    </source>
</evidence>
<evidence type="ECO:0000256" key="1">
    <source>
        <dbReference type="ARBA" id="ARBA00004123"/>
    </source>
</evidence>
<dbReference type="CDD" id="cd00086">
    <property type="entry name" value="homeodomain"/>
    <property type="match status" value="1"/>
</dbReference>
<organism evidence="10 11">
    <name type="scientific">Orchesella dallaii</name>
    <dbReference type="NCBI Taxonomy" id="48710"/>
    <lineage>
        <taxon>Eukaryota</taxon>
        <taxon>Metazoa</taxon>
        <taxon>Ecdysozoa</taxon>
        <taxon>Arthropoda</taxon>
        <taxon>Hexapoda</taxon>
        <taxon>Collembola</taxon>
        <taxon>Entomobryomorpha</taxon>
        <taxon>Entomobryoidea</taxon>
        <taxon>Orchesellidae</taxon>
        <taxon>Orchesellinae</taxon>
        <taxon>Orchesella</taxon>
    </lineage>
</organism>
<evidence type="ECO:0000256" key="6">
    <source>
        <dbReference type="PROSITE-ProRule" id="PRU00108"/>
    </source>
</evidence>
<evidence type="ECO:0000256" key="5">
    <source>
        <dbReference type="ARBA" id="ARBA00038504"/>
    </source>
</evidence>
<reference evidence="10 11" key="1">
    <citation type="submission" date="2024-08" db="EMBL/GenBank/DDBJ databases">
        <authorList>
            <person name="Cucini C."/>
            <person name="Frati F."/>
        </authorList>
    </citation>
    <scope>NUCLEOTIDE SEQUENCE [LARGE SCALE GENOMIC DNA]</scope>
</reference>
<gene>
    <name evidence="10" type="ORF">ODALV1_LOCUS1820</name>
</gene>
<dbReference type="InterPro" id="IPR009057">
    <property type="entry name" value="Homeodomain-like_sf"/>
</dbReference>
<feature type="region of interest" description="Disordered" evidence="8">
    <location>
        <begin position="304"/>
        <end position="368"/>
    </location>
</feature>
<dbReference type="SUPFAM" id="SSF46689">
    <property type="entry name" value="Homeodomain-like"/>
    <property type="match status" value="1"/>
</dbReference>
<dbReference type="InterPro" id="IPR051662">
    <property type="entry name" value="H2.0_Homeobox_NeuralPatt"/>
</dbReference>
<dbReference type="InterPro" id="IPR001356">
    <property type="entry name" value="HD"/>
</dbReference>
<proteinExistence type="inferred from homology"/>
<evidence type="ECO:0000256" key="8">
    <source>
        <dbReference type="SAM" id="MobiDB-lite"/>
    </source>
</evidence>
<feature type="region of interest" description="Disordered" evidence="8">
    <location>
        <begin position="583"/>
        <end position="726"/>
    </location>
</feature>
<dbReference type="PANTHER" id="PTHR24331">
    <property type="entry name" value="DBX"/>
    <property type="match status" value="1"/>
</dbReference>
<keyword evidence="2 6" id="KW-0238">DNA-binding</keyword>
<feature type="compositionally biased region" description="Basic residues" evidence="8">
    <location>
        <begin position="681"/>
        <end position="692"/>
    </location>
</feature>
<dbReference type="PRINTS" id="PR00031">
    <property type="entry name" value="HTHREPRESSR"/>
</dbReference>
<feature type="compositionally biased region" description="Polar residues" evidence="8">
    <location>
        <begin position="587"/>
        <end position="597"/>
    </location>
</feature>
<evidence type="ECO:0000259" key="9">
    <source>
        <dbReference type="PROSITE" id="PS50071"/>
    </source>
</evidence>
<sequence>MLPNVINPRSIAFPFHSHPHYDFQAQRQHYFDVSSIKELINYHSTADPINTPSFFGLAQSNNLVEESSENFGGHNRASNKSVVSEFQPSKSRDVKASVMNVLPCTAVVKTEPNVLSPSPHHRHHHHHHHHHSGEQLSPVLVFGGGGGSPCTPSTSPTNIPNTSSVKKQDENFKRLLVICFGGGGGVPTSLRLGITASYTFEEEPVSSGENKGTTSEISITCPDIKYSGVGNGSSIRGQGGGGGGHLFHHHHHHHPMSFPTCAYSGCSCLSGGGRVECSGKVTDSGGTGGSCSFNGDCEESLEESQSCDKGGGGGGDREDSGSPCSGCRLTNENSSGSAHSGSNNAATPSTTIKTSSTSGDTLSTSATTNTSATKLIKMNCEQQDSSNNNVRKPVLKFSVSAILGADDHKMNRVSESTPVFNARFVTPASFFTSYGVNTGGVGGTGGNGGGSGTIAKPIARPAVSAGGQGTVFDPHLHALLSCRHPSFLPGHHPTGSGVFPLPGTFPWAGGPRGKPRRGMMRRAVFSDLQRKGLEKRFQIQKYISKPDRKKLAEKLGLKDSQVKIWFQNRRMKWRNSKERELLANGGSREQTLPNKNNPHPDLSDAESDKPKIDLSDVSPLNSPMGTTGFPPSKSSGNSNHNNNQSSFGGGAKDMIMMSMDDMGQSADSCASSPGPLSPYAMHHHRHQHHSHHHDLDGRASRSPSPMDVPTDLSSGNERDDEEISVI</sequence>
<evidence type="ECO:0000256" key="3">
    <source>
        <dbReference type="ARBA" id="ARBA00023155"/>
    </source>
</evidence>
<feature type="domain" description="Homeobox" evidence="9">
    <location>
        <begin position="516"/>
        <end position="576"/>
    </location>
</feature>
<keyword evidence="3 6" id="KW-0371">Homeobox</keyword>
<feature type="compositionally biased region" description="Basic residues" evidence="8">
    <location>
        <begin position="119"/>
        <end position="131"/>
    </location>
</feature>
<keyword evidence="4 6" id="KW-0539">Nucleus</keyword>
<dbReference type="Pfam" id="PF00046">
    <property type="entry name" value="Homeodomain"/>
    <property type="match status" value="1"/>
</dbReference>
<evidence type="ECO:0000256" key="4">
    <source>
        <dbReference type="ARBA" id="ARBA00023242"/>
    </source>
</evidence>
<evidence type="ECO:0000313" key="11">
    <source>
        <dbReference type="Proteomes" id="UP001642540"/>
    </source>
</evidence>
<evidence type="ECO:0000256" key="2">
    <source>
        <dbReference type="ARBA" id="ARBA00023125"/>
    </source>
</evidence>
<dbReference type="PROSITE" id="PS00027">
    <property type="entry name" value="HOMEOBOX_1"/>
    <property type="match status" value="1"/>
</dbReference>
<name>A0ABP1PN02_9HEXA</name>
<comment type="caution">
    <text evidence="10">The sequence shown here is derived from an EMBL/GenBank/DDBJ whole genome shotgun (WGS) entry which is preliminary data.</text>
</comment>
<dbReference type="EMBL" id="CAXLJM020000006">
    <property type="protein sequence ID" value="CAL8071655.1"/>
    <property type="molecule type" value="Genomic_DNA"/>
</dbReference>
<dbReference type="Gene3D" id="1.10.10.60">
    <property type="entry name" value="Homeodomain-like"/>
    <property type="match status" value="1"/>
</dbReference>
<evidence type="ECO:0000313" key="10">
    <source>
        <dbReference type="EMBL" id="CAL8071655.1"/>
    </source>
</evidence>
<dbReference type="Proteomes" id="UP001642540">
    <property type="component" value="Unassembled WGS sequence"/>
</dbReference>
<feature type="compositionally biased region" description="Low complexity" evidence="8">
    <location>
        <begin position="149"/>
        <end position="164"/>
    </location>
</feature>
<comment type="subcellular location">
    <subcellularLocation>
        <location evidence="1 6 7">Nucleus</location>
    </subcellularLocation>
</comment>
<feature type="compositionally biased region" description="Low complexity" evidence="8">
    <location>
        <begin position="333"/>
        <end position="368"/>
    </location>
</feature>
<comment type="similarity">
    <text evidence="5">Belongs to the H2.0 homeobox family.</text>
</comment>
<feature type="region of interest" description="Disordered" evidence="8">
    <location>
        <begin position="112"/>
        <end position="166"/>
    </location>
</feature>
<dbReference type="InterPro" id="IPR000047">
    <property type="entry name" value="HTH_motif"/>
</dbReference>
<dbReference type="InterPro" id="IPR017970">
    <property type="entry name" value="Homeobox_CS"/>
</dbReference>
<accession>A0ABP1PN02</accession>
<dbReference type="SMART" id="SM00389">
    <property type="entry name" value="HOX"/>
    <property type="match status" value="1"/>
</dbReference>
<dbReference type="PANTHER" id="PTHR24331:SF0">
    <property type="entry name" value="DBX"/>
    <property type="match status" value="1"/>
</dbReference>
<dbReference type="PROSITE" id="PS50071">
    <property type="entry name" value="HOMEOBOX_2"/>
    <property type="match status" value="1"/>
</dbReference>
<feature type="compositionally biased region" description="Low complexity" evidence="8">
    <location>
        <begin position="632"/>
        <end position="646"/>
    </location>
</feature>
<protein>
    <recommendedName>
        <fullName evidence="9">Homeobox domain-containing protein</fullName>
    </recommendedName>
</protein>
<feature type="DNA-binding region" description="Homeobox" evidence="6">
    <location>
        <begin position="518"/>
        <end position="577"/>
    </location>
</feature>